<feature type="compositionally biased region" description="Polar residues" evidence="1">
    <location>
        <begin position="44"/>
        <end position="61"/>
    </location>
</feature>
<dbReference type="OrthoDB" id="4088536at2759"/>
<organism evidence="3 4">
    <name type="scientific">Microdochium trichocladiopsis</name>
    <dbReference type="NCBI Taxonomy" id="1682393"/>
    <lineage>
        <taxon>Eukaryota</taxon>
        <taxon>Fungi</taxon>
        <taxon>Dikarya</taxon>
        <taxon>Ascomycota</taxon>
        <taxon>Pezizomycotina</taxon>
        <taxon>Sordariomycetes</taxon>
        <taxon>Xylariomycetidae</taxon>
        <taxon>Xylariales</taxon>
        <taxon>Microdochiaceae</taxon>
        <taxon>Microdochium</taxon>
    </lineage>
</organism>
<sequence length="405" mass="44017">MASSGSDTAAPLAAMKSLVQTTSSLITQLESYLHSVAVTTNPASAATLSSPHPGTPTSSNPDHSDPFSLAHDSASLIRAHSTKLSLFIINNPFTPTAISKVLRELVAGPIPAIASAVQLCDPARYTSAARRDLAWRCYRVLHELRVLVDVIPLDGKILSDKQKNGAKGDKGSLVSTGVLWAACDDVIALKSLGIAGLLVKKVEEYRDTLKDVLEELKEWSEEVEEDSDNDDDNDNNNNNGVADITGGMQSTHLSAQEMIDDLMDAPRIPRNDPDRIRERLDSCLKRLRLTTLMYSAVVKRRLKPLSASKLLPVPASAVTEDAPSGSVAKRLDEVMPLLKGLPHRFGDVAAAFYDLDADAIDRAMDTCFFDAFAASDMLMKPWDGSVKDEFTDWAEKFQISIKKPD</sequence>
<keyword evidence="4" id="KW-1185">Reference proteome</keyword>
<dbReference type="InterPro" id="IPR026907">
    <property type="entry name" value="GCIP-like"/>
</dbReference>
<accession>A0A9P8XVN1</accession>
<evidence type="ECO:0000256" key="1">
    <source>
        <dbReference type="SAM" id="MobiDB-lite"/>
    </source>
</evidence>
<evidence type="ECO:0000313" key="3">
    <source>
        <dbReference type="EMBL" id="KAH7020781.1"/>
    </source>
</evidence>
<dbReference type="GeneID" id="70184731"/>
<evidence type="ECO:0000259" key="2">
    <source>
        <dbReference type="Pfam" id="PF13324"/>
    </source>
</evidence>
<dbReference type="Gene3D" id="1.20.1410.10">
    <property type="entry name" value="I/LWEQ domain"/>
    <property type="match status" value="1"/>
</dbReference>
<feature type="region of interest" description="Disordered" evidence="1">
    <location>
        <begin position="220"/>
        <end position="246"/>
    </location>
</feature>
<dbReference type="EMBL" id="JAGTJQ010000010">
    <property type="protein sequence ID" value="KAH7020781.1"/>
    <property type="molecule type" value="Genomic_DNA"/>
</dbReference>
<protein>
    <recommendedName>
        <fullName evidence="2">Cyclin-D1-binding protein 1-like N-terminal domain-containing protein</fullName>
    </recommendedName>
</protein>
<dbReference type="InterPro" id="IPR049317">
    <property type="entry name" value="GCIP-like_N"/>
</dbReference>
<evidence type="ECO:0000313" key="4">
    <source>
        <dbReference type="Proteomes" id="UP000756346"/>
    </source>
</evidence>
<proteinExistence type="predicted"/>
<gene>
    <name evidence="3" type="ORF">B0I36DRAFT_333167</name>
</gene>
<comment type="caution">
    <text evidence="3">The sequence shown here is derived from an EMBL/GenBank/DDBJ whole genome shotgun (WGS) entry which is preliminary data.</text>
</comment>
<feature type="domain" description="Cyclin-D1-binding protein 1-like N-terminal" evidence="2">
    <location>
        <begin position="73"/>
        <end position="222"/>
    </location>
</feature>
<dbReference type="Pfam" id="PF13324">
    <property type="entry name" value="GCIP_N"/>
    <property type="match status" value="1"/>
</dbReference>
<dbReference type="Proteomes" id="UP000756346">
    <property type="component" value="Unassembled WGS sequence"/>
</dbReference>
<dbReference type="PANTHER" id="PTHR15492">
    <property type="entry name" value="CYCLIN D1-BINDING PROTEIN 1"/>
    <property type="match status" value="1"/>
</dbReference>
<feature type="compositionally biased region" description="Acidic residues" evidence="1">
    <location>
        <begin position="221"/>
        <end position="234"/>
    </location>
</feature>
<dbReference type="RefSeq" id="XP_046006982.1">
    <property type="nucleotide sequence ID" value="XM_046155185.1"/>
</dbReference>
<feature type="region of interest" description="Disordered" evidence="1">
    <location>
        <begin position="44"/>
        <end position="66"/>
    </location>
</feature>
<dbReference type="PANTHER" id="PTHR15492:SF1">
    <property type="entry name" value="CYCLIN-D1-BINDING PROTEIN 1"/>
    <property type="match status" value="1"/>
</dbReference>
<dbReference type="GO" id="GO:0005634">
    <property type="term" value="C:nucleus"/>
    <property type="evidence" value="ECO:0007669"/>
    <property type="project" value="TreeGrafter"/>
</dbReference>
<name>A0A9P8XVN1_9PEZI</name>
<reference evidence="3" key="1">
    <citation type="journal article" date="2021" name="Nat. Commun.">
        <title>Genetic determinants of endophytism in the Arabidopsis root mycobiome.</title>
        <authorList>
            <person name="Mesny F."/>
            <person name="Miyauchi S."/>
            <person name="Thiergart T."/>
            <person name="Pickel B."/>
            <person name="Atanasova L."/>
            <person name="Karlsson M."/>
            <person name="Huettel B."/>
            <person name="Barry K.W."/>
            <person name="Haridas S."/>
            <person name="Chen C."/>
            <person name="Bauer D."/>
            <person name="Andreopoulos W."/>
            <person name="Pangilinan J."/>
            <person name="LaButti K."/>
            <person name="Riley R."/>
            <person name="Lipzen A."/>
            <person name="Clum A."/>
            <person name="Drula E."/>
            <person name="Henrissat B."/>
            <person name="Kohler A."/>
            <person name="Grigoriev I.V."/>
            <person name="Martin F.M."/>
            <person name="Hacquard S."/>
        </authorList>
    </citation>
    <scope>NUCLEOTIDE SEQUENCE</scope>
    <source>
        <strain evidence="3">MPI-CAGE-CH-0230</strain>
    </source>
</reference>
<dbReference type="AlphaFoldDB" id="A0A9P8XVN1"/>